<dbReference type="RefSeq" id="XP_041139426.1">
    <property type="nucleotide sequence ID" value="XM_041281635.1"/>
</dbReference>
<feature type="region of interest" description="Disordered" evidence="1">
    <location>
        <begin position="835"/>
        <end position="885"/>
    </location>
</feature>
<feature type="region of interest" description="Disordered" evidence="1">
    <location>
        <begin position="682"/>
        <end position="706"/>
    </location>
</feature>
<reference evidence="2" key="1">
    <citation type="submission" date="2020-10" db="EMBL/GenBank/DDBJ databases">
        <authorList>
            <person name="Palmer J.M."/>
        </authorList>
    </citation>
    <scope>NUCLEOTIDE SEQUENCE</scope>
    <source>
        <strain evidence="2">UCD 2041</strain>
    </source>
</reference>
<name>A0A871R8X0_DEKBR</name>
<sequence length="999" mass="113021">MNKESFINVFPLQLKNLITNSNGSSSMEGLSSDQTSCSCAAQSKPFEQKVEQLVVSKLLEQKGIIFTDVDDIQLKLFDVDSTLSPPEFDKLAGRLNPHNRIVLCEKVKLIYGFNSLTPFIIRLIDILGFSTFFSIFDITSNIKLYGFYSLNYTNPVEILVKQIRHDLFIVKSFKEFTIQEMKKEHDFHLPYKEFKRLNLNDGNLVVVKILFKNEQKPIDLSLIKTLLPRIELLHLSLESESKLKPFNDLIDQYGKQLNYLKFGVNRGTFKKIPVKNSIKTVKLVNIDNLSFINDLKDCQSLDVFFDNWELRKNCDIKFQQNFIIDFDVSQRIESLRTLNIFHTYLDSKDLNKLKFFPNLTYSKISYVILDKNGFDMSECKKLQELKIHFTYHKTSGDLEESNTSGTNTGEDINSEIQWPPNAKKLSITIHNIKNLVQNFSIRLNILKKIAKPLPPSIVDLCIDISYDTGGSGPELYSISRDDILKISTLINKILTNKLENLKLKGISRYNYKIGKPLIFSAINFPQSLKLLSLNDFILDYNFINLPNLKKLYFEHSLFDSDFRLPDSDEILIEKCTFKDLGHIPSDSSRIEFKMCTFRKVPTYSGDVSNVVINNCRVMEQPTNNVFQFQQQLHMRNDGRSMSSQGQNRNQQRILQSKGNGEQHIIGGTHRGGSSFGMKPFTSNSTFSPNSSSIPAGGMPNSFGKQQRFGDAQTNLYQDNNMEIQHGSRQPLPAIFTPDFGSQNLQLEPQTIQPGTIPQHPMLTSTSLGGLRNSDPARVSQMKPSSSVNQLLTAQPQDYGMVNYNYMGNTSQLTNFVESNLDARFNNLSLSNSYQYAGNNSPTGNGNIGRNTQERRISSPPLGSYSMTPSNSSTQQSQNGMVSNSRQNSCMSYSRLINQFDHNATVPTNGGSSSNTGYGLLTPSFGSTYKSQGENVFGYFKKEYNDYSPSCSPAVMPLMQTTQDVFDGEQPFIGVNDRNSSSKMHQETGHSDSSRISNDF</sequence>
<evidence type="ECO:0000313" key="2">
    <source>
        <dbReference type="EMBL" id="QOU22933.1"/>
    </source>
</evidence>
<accession>A0A871R8X0</accession>
<gene>
    <name evidence="2" type="ORF">BRETT_003122</name>
</gene>
<feature type="compositionally biased region" description="Low complexity" evidence="1">
    <location>
        <begin position="682"/>
        <end position="692"/>
    </location>
</feature>
<dbReference type="EMBL" id="CP063137">
    <property type="protein sequence ID" value="QOU22933.1"/>
    <property type="molecule type" value="Genomic_DNA"/>
</dbReference>
<feature type="compositionally biased region" description="Low complexity" evidence="1">
    <location>
        <begin position="865"/>
        <end position="878"/>
    </location>
</feature>
<protein>
    <submittedName>
        <fullName evidence="2">Uncharacterized protein</fullName>
    </submittedName>
</protein>
<dbReference type="KEGG" id="bbrx:BRETT_003122"/>
<feature type="compositionally biased region" description="Basic and acidic residues" evidence="1">
    <location>
        <begin position="983"/>
        <end position="992"/>
    </location>
</feature>
<evidence type="ECO:0000256" key="1">
    <source>
        <dbReference type="SAM" id="MobiDB-lite"/>
    </source>
</evidence>
<dbReference type="AlphaFoldDB" id="A0A871R8X0"/>
<reference evidence="2" key="2">
    <citation type="journal article" name="BMC Genomics">
        <title>New genome assemblies reveal patterns of domestication and adaptation across Brettanomyces (Dekkera) species.</title>
        <authorList>
            <person name="Roach M.J."/>
            <person name="Borneman A.R."/>
        </authorList>
    </citation>
    <scope>NUCLEOTIDE SEQUENCE</scope>
    <source>
        <strain evidence="2">UCD 2041</strain>
    </source>
</reference>
<dbReference type="Proteomes" id="UP000663131">
    <property type="component" value="Chromosome 9"/>
</dbReference>
<dbReference type="OrthoDB" id="3996734at2759"/>
<proteinExistence type="predicted"/>
<feature type="region of interest" description="Disordered" evidence="1">
    <location>
        <begin position="763"/>
        <end position="787"/>
    </location>
</feature>
<evidence type="ECO:0000313" key="3">
    <source>
        <dbReference type="Proteomes" id="UP000663131"/>
    </source>
</evidence>
<feature type="region of interest" description="Disordered" evidence="1">
    <location>
        <begin position="972"/>
        <end position="999"/>
    </location>
</feature>
<feature type="compositionally biased region" description="Polar residues" evidence="1">
    <location>
        <begin position="637"/>
        <end position="659"/>
    </location>
</feature>
<feature type="compositionally biased region" description="Polar residues" evidence="1">
    <location>
        <begin position="835"/>
        <end position="850"/>
    </location>
</feature>
<feature type="region of interest" description="Disordered" evidence="1">
    <location>
        <begin position="637"/>
        <end position="661"/>
    </location>
</feature>
<dbReference type="GeneID" id="64575046"/>
<organism evidence="2 3">
    <name type="scientific">Dekkera bruxellensis</name>
    <name type="common">Brettanomyces custersii</name>
    <dbReference type="NCBI Taxonomy" id="5007"/>
    <lineage>
        <taxon>Eukaryota</taxon>
        <taxon>Fungi</taxon>
        <taxon>Dikarya</taxon>
        <taxon>Ascomycota</taxon>
        <taxon>Saccharomycotina</taxon>
        <taxon>Pichiomycetes</taxon>
        <taxon>Pichiales</taxon>
        <taxon>Pichiaceae</taxon>
        <taxon>Brettanomyces</taxon>
    </lineage>
</organism>